<gene>
    <name evidence="4" type="ORF">HK099_004627</name>
</gene>
<dbReference type="InterPro" id="IPR051276">
    <property type="entry name" value="Saccharopine_DH-like_oxidrdct"/>
</dbReference>
<keyword evidence="2" id="KW-0812">Transmembrane</keyword>
<dbReference type="Pfam" id="PF03435">
    <property type="entry name" value="Sacchrp_dh_NADP"/>
    <property type="match status" value="1"/>
</dbReference>
<comment type="similarity">
    <text evidence="1">Belongs to the saccharopine dehydrogenase family.</text>
</comment>
<dbReference type="Gene3D" id="3.40.50.720">
    <property type="entry name" value="NAD(P)-binding Rossmann-like Domain"/>
    <property type="match status" value="1"/>
</dbReference>
<evidence type="ECO:0000256" key="1">
    <source>
        <dbReference type="ARBA" id="ARBA00038048"/>
    </source>
</evidence>
<evidence type="ECO:0000313" key="5">
    <source>
        <dbReference type="Proteomes" id="UP001211065"/>
    </source>
</evidence>
<dbReference type="GO" id="GO:0009247">
    <property type="term" value="P:glycolipid biosynthetic process"/>
    <property type="evidence" value="ECO:0007669"/>
    <property type="project" value="TreeGrafter"/>
</dbReference>
<dbReference type="EMBL" id="JADGJW010000332">
    <property type="protein sequence ID" value="KAJ3219646.1"/>
    <property type="molecule type" value="Genomic_DNA"/>
</dbReference>
<feature type="domain" description="Saccharopine dehydrogenase NADP binding" evidence="3">
    <location>
        <begin position="9"/>
        <end position="140"/>
    </location>
</feature>
<organism evidence="4 5">
    <name type="scientific">Clydaea vesicula</name>
    <dbReference type="NCBI Taxonomy" id="447962"/>
    <lineage>
        <taxon>Eukaryota</taxon>
        <taxon>Fungi</taxon>
        <taxon>Fungi incertae sedis</taxon>
        <taxon>Chytridiomycota</taxon>
        <taxon>Chytridiomycota incertae sedis</taxon>
        <taxon>Chytridiomycetes</taxon>
        <taxon>Lobulomycetales</taxon>
        <taxon>Lobulomycetaceae</taxon>
        <taxon>Clydaea</taxon>
    </lineage>
</organism>
<dbReference type="AlphaFoldDB" id="A0AAD5XY42"/>
<dbReference type="SUPFAM" id="SSF51735">
    <property type="entry name" value="NAD(P)-binding Rossmann-fold domains"/>
    <property type="match status" value="1"/>
</dbReference>
<keyword evidence="2" id="KW-0472">Membrane</keyword>
<proteinExistence type="inferred from homology"/>
<dbReference type="InterPro" id="IPR005097">
    <property type="entry name" value="Sacchrp_dh_NADP-bd"/>
</dbReference>
<dbReference type="GO" id="GO:0005739">
    <property type="term" value="C:mitochondrion"/>
    <property type="evidence" value="ECO:0007669"/>
    <property type="project" value="TreeGrafter"/>
</dbReference>
<dbReference type="GO" id="GO:0005886">
    <property type="term" value="C:plasma membrane"/>
    <property type="evidence" value="ECO:0007669"/>
    <property type="project" value="TreeGrafter"/>
</dbReference>
<evidence type="ECO:0000256" key="2">
    <source>
        <dbReference type="SAM" id="Phobius"/>
    </source>
</evidence>
<sequence length="425" mass="47474">MGEKKFDISVYGATGFTGLRVAKEIASLPQNPNFKWSICGRNEKKLQELSDSLQFHKDCPKPSLIVADVEKNLPELENFIKQSKVLINCVGPFRYWGETVVKFCVQYHTNYVDINGETEFLERMFSIYNQTAIDNKVTIVSCCGFDCVPSDLGVVYLKKEYAKRGFTCSTAELYLTFESGPKGAGINFATYESLIMSFAHVEDLRSLRKSQKLEPLPRVGGERLQVFKNPRYSDLVKLYCIPFPAADVSVVRFGQGLTYKLKNSLSSPVQFSAYYGVKSFISHIGVILFGLMVGSLSGFSIGRKLLLQFPEFFSFGVFKKKGPTQEQIDGCSFVSKFFSRGYKSIADGEFKKPDVEIVATVSGPEMGYVTTPICVVQCAYTFLNDESSKIPYGVHTPASSFGETSIINRLDSRGVKFNIISEKIL</sequence>
<dbReference type="InterPro" id="IPR036291">
    <property type="entry name" value="NAD(P)-bd_dom_sf"/>
</dbReference>
<reference evidence="4" key="1">
    <citation type="submission" date="2020-05" db="EMBL/GenBank/DDBJ databases">
        <title>Phylogenomic resolution of chytrid fungi.</title>
        <authorList>
            <person name="Stajich J.E."/>
            <person name="Amses K."/>
            <person name="Simmons R."/>
            <person name="Seto K."/>
            <person name="Myers J."/>
            <person name="Bonds A."/>
            <person name="Quandt C.A."/>
            <person name="Barry K."/>
            <person name="Liu P."/>
            <person name="Grigoriev I."/>
            <person name="Longcore J.E."/>
            <person name="James T.Y."/>
        </authorList>
    </citation>
    <scope>NUCLEOTIDE SEQUENCE</scope>
    <source>
        <strain evidence="4">JEL0476</strain>
    </source>
</reference>
<comment type="caution">
    <text evidence="4">The sequence shown here is derived from an EMBL/GenBank/DDBJ whole genome shotgun (WGS) entry which is preliminary data.</text>
</comment>
<feature type="transmembrane region" description="Helical" evidence="2">
    <location>
        <begin position="280"/>
        <end position="301"/>
    </location>
</feature>
<evidence type="ECO:0000259" key="3">
    <source>
        <dbReference type="Pfam" id="PF03435"/>
    </source>
</evidence>
<keyword evidence="2" id="KW-1133">Transmembrane helix</keyword>
<accession>A0AAD5XY42</accession>
<evidence type="ECO:0000313" key="4">
    <source>
        <dbReference type="EMBL" id="KAJ3219646.1"/>
    </source>
</evidence>
<dbReference type="PANTHER" id="PTHR12286:SF5">
    <property type="entry name" value="SACCHAROPINE DEHYDROGENASE-LIKE OXIDOREDUCTASE"/>
    <property type="match status" value="1"/>
</dbReference>
<protein>
    <recommendedName>
        <fullName evidence="3">Saccharopine dehydrogenase NADP binding domain-containing protein</fullName>
    </recommendedName>
</protein>
<dbReference type="Proteomes" id="UP001211065">
    <property type="component" value="Unassembled WGS sequence"/>
</dbReference>
<name>A0AAD5XY42_9FUNG</name>
<dbReference type="PANTHER" id="PTHR12286">
    <property type="entry name" value="SACCHAROPINE DEHYDROGENASE-LIKE OXIDOREDUCTASE"/>
    <property type="match status" value="1"/>
</dbReference>
<dbReference type="GO" id="GO:0005811">
    <property type="term" value="C:lipid droplet"/>
    <property type="evidence" value="ECO:0007669"/>
    <property type="project" value="TreeGrafter"/>
</dbReference>
<keyword evidence="5" id="KW-1185">Reference proteome</keyword>